<evidence type="ECO:0000256" key="1">
    <source>
        <dbReference type="SAM" id="Phobius"/>
    </source>
</evidence>
<sequence length="46" mass="5322">MSTDLTALYFFVIISPLAFVTQFRKNALYAVKQIKKLPALSRQFLE</sequence>
<evidence type="ECO:0000313" key="2">
    <source>
        <dbReference type="EMBL" id="TWL25529.1"/>
    </source>
</evidence>
<keyword evidence="1" id="KW-1133">Transmembrane helix</keyword>
<accession>A0A8B5YA27</accession>
<name>A0A8B5YA27_BACLI</name>
<keyword evidence="1" id="KW-0812">Transmembrane</keyword>
<dbReference type="Proteomes" id="UP000435910">
    <property type="component" value="Unassembled WGS sequence"/>
</dbReference>
<reference evidence="2 3" key="1">
    <citation type="submission" date="2019-06" db="EMBL/GenBank/DDBJ databases">
        <title>Genome sequence analysis of &gt;100 Bacillus licheniformis strains suggests intrinsic resistance to this species.</title>
        <authorList>
            <person name="Wels M."/>
            <person name="Siezen R.J."/>
            <person name="Johansen E."/>
            <person name="Stuer-Lauridsen B."/>
            <person name="Bjerre K."/>
            <person name="Nielsen B.K.K."/>
        </authorList>
    </citation>
    <scope>NUCLEOTIDE SEQUENCE [LARGE SCALE GENOMIC DNA]</scope>
    <source>
        <strain evidence="2 3">BAC-16736</strain>
    </source>
</reference>
<organism evidence="2 3">
    <name type="scientific">Bacillus licheniformis</name>
    <dbReference type="NCBI Taxonomy" id="1402"/>
    <lineage>
        <taxon>Bacteria</taxon>
        <taxon>Bacillati</taxon>
        <taxon>Bacillota</taxon>
        <taxon>Bacilli</taxon>
        <taxon>Bacillales</taxon>
        <taxon>Bacillaceae</taxon>
        <taxon>Bacillus</taxon>
    </lineage>
</organism>
<evidence type="ECO:0000313" key="3">
    <source>
        <dbReference type="Proteomes" id="UP000435910"/>
    </source>
</evidence>
<feature type="transmembrane region" description="Helical" evidence="1">
    <location>
        <begin position="6"/>
        <end position="23"/>
    </location>
</feature>
<comment type="caution">
    <text evidence="2">The sequence shown here is derived from an EMBL/GenBank/DDBJ whole genome shotgun (WGS) entry which is preliminary data.</text>
</comment>
<protein>
    <submittedName>
        <fullName evidence="2">Uncharacterized protein</fullName>
    </submittedName>
</protein>
<dbReference type="AlphaFoldDB" id="A0A8B5YA27"/>
<keyword evidence="1" id="KW-0472">Membrane</keyword>
<dbReference type="EMBL" id="NILC01000026">
    <property type="protein sequence ID" value="TWL25529.1"/>
    <property type="molecule type" value="Genomic_DNA"/>
</dbReference>
<proteinExistence type="predicted"/>
<gene>
    <name evidence="2" type="ORF">CHCC16736_4412</name>
</gene>